<feature type="chain" id="PRO_5017929410" description="DUF4124 domain-containing protein" evidence="2">
    <location>
        <begin position="25"/>
        <end position="225"/>
    </location>
</feature>
<gene>
    <name evidence="3" type="ORF">EBB59_11040</name>
</gene>
<evidence type="ECO:0000256" key="2">
    <source>
        <dbReference type="SAM" id="SignalP"/>
    </source>
</evidence>
<dbReference type="AlphaFoldDB" id="A0A3M2HN56"/>
<evidence type="ECO:0000256" key="1">
    <source>
        <dbReference type="SAM" id="Coils"/>
    </source>
</evidence>
<accession>A0A3M2HN56</accession>
<evidence type="ECO:0008006" key="5">
    <source>
        <dbReference type="Google" id="ProtNLM"/>
    </source>
</evidence>
<reference evidence="3 4" key="1">
    <citation type="submission" date="2018-10" db="EMBL/GenBank/DDBJ databases">
        <title>Proposal of Lysobacter pythonis sp. nov. isolated from royal pythons (Python regius).</title>
        <authorList>
            <person name="Hans-Juergen B."/>
            <person name="Huptas C."/>
            <person name="Sandra B."/>
            <person name="Igor L."/>
            <person name="Joachim S."/>
            <person name="Siegfried S."/>
            <person name="Mareike W."/>
            <person name="Peter K."/>
        </authorList>
    </citation>
    <scope>NUCLEOTIDE SEQUENCE [LARGE SCALE GENOMIC DNA]</scope>
    <source>
        <strain evidence="3 4">4284/11</strain>
    </source>
</reference>
<evidence type="ECO:0000313" key="4">
    <source>
        <dbReference type="Proteomes" id="UP000275012"/>
    </source>
</evidence>
<keyword evidence="2" id="KW-0732">Signal</keyword>
<dbReference type="EMBL" id="RFLY01000017">
    <property type="protein sequence ID" value="RMH89000.1"/>
    <property type="molecule type" value="Genomic_DNA"/>
</dbReference>
<feature type="signal peptide" evidence="2">
    <location>
        <begin position="1"/>
        <end position="24"/>
    </location>
</feature>
<keyword evidence="1" id="KW-0175">Coiled coil</keyword>
<feature type="coiled-coil region" evidence="1">
    <location>
        <begin position="78"/>
        <end position="109"/>
    </location>
</feature>
<feature type="coiled-coil region" evidence="1">
    <location>
        <begin position="171"/>
        <end position="198"/>
    </location>
</feature>
<evidence type="ECO:0000313" key="3">
    <source>
        <dbReference type="EMBL" id="RMH89000.1"/>
    </source>
</evidence>
<name>A0A3M2HN56_9GAMM</name>
<keyword evidence="4" id="KW-1185">Reference proteome</keyword>
<sequence length="225" mass="24545">MRITGPTALFATLLALGLAPLAPAQEKSAEKRLYCWNEDGRRICADALPASAVNSARTEMSGKTGLPNARIERAPTAEEQAAQRVLEARQKLENELAQARKRADLALAESYESEAALQRAYKIRYDLVDQGIKTARMAIDNQHMALLRLLQNAADAELQGGEVSATLAKNVRNQRAAVMEAQQSLRQQQQERVALDSALVEAVARWRRARGLDAAPTPETTASGD</sequence>
<proteinExistence type="predicted"/>
<organism evidence="3 4">
    <name type="scientific">Solilutibacter pythonis</name>
    <dbReference type="NCBI Taxonomy" id="2483112"/>
    <lineage>
        <taxon>Bacteria</taxon>
        <taxon>Pseudomonadati</taxon>
        <taxon>Pseudomonadota</taxon>
        <taxon>Gammaproteobacteria</taxon>
        <taxon>Lysobacterales</taxon>
        <taxon>Lysobacteraceae</taxon>
        <taxon>Solilutibacter</taxon>
    </lineage>
</organism>
<dbReference type="Proteomes" id="UP000275012">
    <property type="component" value="Unassembled WGS sequence"/>
</dbReference>
<comment type="caution">
    <text evidence="3">The sequence shown here is derived from an EMBL/GenBank/DDBJ whole genome shotgun (WGS) entry which is preliminary data.</text>
</comment>
<protein>
    <recommendedName>
        <fullName evidence="5">DUF4124 domain-containing protein</fullName>
    </recommendedName>
</protein>